<keyword evidence="1" id="KW-0732">Signal</keyword>
<evidence type="ECO:0000256" key="1">
    <source>
        <dbReference type="SAM" id="SignalP"/>
    </source>
</evidence>
<gene>
    <name evidence="2" type="ORF">GCM10008119_13340</name>
</gene>
<protein>
    <submittedName>
        <fullName evidence="2">Uncharacterized protein</fullName>
    </submittedName>
</protein>
<evidence type="ECO:0000313" key="3">
    <source>
        <dbReference type="Proteomes" id="UP000645390"/>
    </source>
</evidence>
<feature type="signal peptide" evidence="1">
    <location>
        <begin position="1"/>
        <end position="20"/>
    </location>
</feature>
<dbReference type="EMBL" id="BMDJ01000003">
    <property type="protein sequence ID" value="GGI24575.1"/>
    <property type="molecule type" value="Genomic_DNA"/>
</dbReference>
<feature type="chain" id="PRO_5045906143" evidence="1">
    <location>
        <begin position="21"/>
        <end position="383"/>
    </location>
</feature>
<reference evidence="3" key="1">
    <citation type="journal article" date="2019" name="Int. J. Syst. Evol. Microbiol.">
        <title>The Global Catalogue of Microorganisms (GCM) 10K type strain sequencing project: providing services to taxonomists for standard genome sequencing and annotation.</title>
        <authorList>
            <consortium name="The Broad Institute Genomics Platform"/>
            <consortium name="The Broad Institute Genome Sequencing Center for Infectious Disease"/>
            <person name="Wu L."/>
            <person name="Ma J."/>
        </authorList>
    </citation>
    <scope>NUCLEOTIDE SEQUENCE [LARGE SCALE GENOMIC DNA]</scope>
    <source>
        <strain evidence="3">CCM 8939</strain>
    </source>
</reference>
<name>A0ABQ2BI90_9SPHI</name>
<dbReference type="Proteomes" id="UP000645390">
    <property type="component" value="Unassembled WGS sequence"/>
</dbReference>
<keyword evidence="3" id="KW-1185">Reference proteome</keyword>
<organism evidence="2 3">
    <name type="scientific">Pedobacter mendelii</name>
    <dbReference type="NCBI Taxonomy" id="1908240"/>
    <lineage>
        <taxon>Bacteria</taxon>
        <taxon>Pseudomonadati</taxon>
        <taxon>Bacteroidota</taxon>
        <taxon>Sphingobacteriia</taxon>
        <taxon>Sphingobacteriales</taxon>
        <taxon>Sphingobacteriaceae</taxon>
        <taxon>Pedobacter</taxon>
    </lineage>
</organism>
<sequence length="383" mass="43876">MKKTLIICVLFFIFISLTYAQTKKDSIQSAITSLKKEKISSLIKNAENLKSGNYKDVLYSFFQLAAKDLTGQNKSFGFNSTLFAIKLKLDSTLNRDYNLKNQNFARNFQFNFKLNLDTAFKFKGFTSGFTFAIVNQRDHQLADFSESYLGKVLYPLLDTIQKQSSAYTAFIVNQNLSREKRVALLTEMQSGIDSLFTNYTLSYLPEAFFNGLKYPAGLISSLRKIDVISDSLYKELDKKWLWTIKGNASSNKTGRFNRANLETIILKGKKPELDIRAGVYYADTLVKSRLSRFVVYSSAGFNLPLLITKRTNIIEFKPYLEYTQILKNLLPNEENYRFLANADLRFRITEGLWLPLTLKYDLKNGNFLGFLNVSINLNGINSN</sequence>
<comment type="caution">
    <text evidence="2">The sequence shown here is derived from an EMBL/GenBank/DDBJ whole genome shotgun (WGS) entry which is preliminary data.</text>
</comment>
<accession>A0ABQ2BI90</accession>
<evidence type="ECO:0000313" key="2">
    <source>
        <dbReference type="EMBL" id="GGI24575.1"/>
    </source>
</evidence>
<dbReference type="RefSeq" id="WP_188412482.1">
    <property type="nucleotide sequence ID" value="NZ_BMDJ01000003.1"/>
</dbReference>
<proteinExistence type="predicted"/>